<evidence type="ECO:0000313" key="2">
    <source>
        <dbReference type="EMBL" id="AGA77599.1"/>
    </source>
</evidence>
<gene>
    <name evidence="2" type="ordered locus">Echvi_1328</name>
</gene>
<keyword evidence="1" id="KW-0472">Membrane</keyword>
<dbReference type="HOGENOM" id="CLU_1640226_0_0_10"/>
<protein>
    <submittedName>
        <fullName evidence="2">Uncharacterized protein</fullName>
    </submittedName>
</protein>
<feature type="transmembrane region" description="Helical" evidence="1">
    <location>
        <begin position="123"/>
        <end position="142"/>
    </location>
</feature>
<dbReference type="eggNOG" id="ENOG50338BQ">
    <property type="taxonomic scope" value="Bacteria"/>
</dbReference>
<dbReference type="RefSeq" id="WP_015265163.1">
    <property type="nucleotide sequence ID" value="NC_019904.1"/>
</dbReference>
<dbReference type="AlphaFoldDB" id="L0FUN6"/>
<accession>L0FUN6</accession>
<dbReference type="KEGG" id="evi:Echvi_1328"/>
<evidence type="ECO:0000256" key="1">
    <source>
        <dbReference type="SAM" id="Phobius"/>
    </source>
</evidence>
<evidence type="ECO:0000313" key="3">
    <source>
        <dbReference type="Proteomes" id="UP000010796"/>
    </source>
</evidence>
<organism evidence="2 3">
    <name type="scientific">Echinicola vietnamensis (strain DSM 17526 / LMG 23754 / KMM 6221)</name>
    <dbReference type="NCBI Taxonomy" id="926556"/>
    <lineage>
        <taxon>Bacteria</taxon>
        <taxon>Pseudomonadati</taxon>
        <taxon>Bacteroidota</taxon>
        <taxon>Cytophagia</taxon>
        <taxon>Cytophagales</taxon>
        <taxon>Cyclobacteriaceae</taxon>
        <taxon>Echinicola</taxon>
    </lineage>
</organism>
<keyword evidence="3" id="KW-1185">Reference proteome</keyword>
<proteinExistence type="predicted"/>
<dbReference type="Proteomes" id="UP000010796">
    <property type="component" value="Chromosome"/>
</dbReference>
<dbReference type="EMBL" id="CP003346">
    <property type="protein sequence ID" value="AGA77599.1"/>
    <property type="molecule type" value="Genomic_DNA"/>
</dbReference>
<feature type="transmembrane region" description="Helical" evidence="1">
    <location>
        <begin position="98"/>
        <end position="117"/>
    </location>
</feature>
<sequence>MIKYLPHHSEVLVSSMHCEDVISRLDQVTRDVDYLSHTLSRKGEEHLFNGKVNEDSFRLSMVVKRADSFLPLIKGHIESTHAGCIIFLDYQLFPGSTFFMVFWSIVTLALAIFFLFIQEEPVFSLISFGVGVGNIMFAWSHFKRKVKQTQHIFHRMLSLQKNR</sequence>
<keyword evidence="1" id="KW-1133">Transmembrane helix</keyword>
<keyword evidence="1" id="KW-0812">Transmembrane</keyword>
<name>L0FUN6_ECHVK</name>
<dbReference type="STRING" id="926556.Echvi_1328"/>
<reference evidence="3" key="1">
    <citation type="submission" date="2012-02" db="EMBL/GenBank/DDBJ databases">
        <title>The complete genome of Echinicola vietnamensis DSM 17526.</title>
        <authorList>
            <person name="Lucas S."/>
            <person name="Copeland A."/>
            <person name="Lapidus A."/>
            <person name="Glavina del Rio T."/>
            <person name="Dalin E."/>
            <person name="Tice H."/>
            <person name="Bruce D."/>
            <person name="Goodwin L."/>
            <person name="Pitluck S."/>
            <person name="Peters L."/>
            <person name="Ovchinnikova G."/>
            <person name="Teshima H."/>
            <person name="Kyrpides N."/>
            <person name="Mavromatis K."/>
            <person name="Ivanova N."/>
            <person name="Brettin T."/>
            <person name="Detter J.C."/>
            <person name="Han C."/>
            <person name="Larimer F."/>
            <person name="Land M."/>
            <person name="Hauser L."/>
            <person name="Markowitz V."/>
            <person name="Cheng J.-F."/>
            <person name="Hugenholtz P."/>
            <person name="Woyke T."/>
            <person name="Wu D."/>
            <person name="Brambilla E."/>
            <person name="Klenk H.-P."/>
            <person name="Eisen J.A."/>
        </authorList>
    </citation>
    <scope>NUCLEOTIDE SEQUENCE [LARGE SCALE GENOMIC DNA]</scope>
    <source>
        <strain evidence="3">DSM 17526 / LMG 23754 / KMM 6221</strain>
    </source>
</reference>